<protein>
    <submittedName>
        <fullName evidence="1">Conserved hypothetical phage tail region protein</fullName>
    </submittedName>
</protein>
<dbReference type="STRING" id="226505.SAMN05444394_1920"/>
<keyword evidence="2" id="KW-1185">Reference proteome</keyword>
<dbReference type="PANTHER" id="PTHR38009">
    <property type="entry name" value="CONSERVED HYPOTHETICAL PHAGE TAIL PROTEIN"/>
    <property type="match status" value="1"/>
</dbReference>
<dbReference type="NCBIfam" id="TIGR02241">
    <property type="entry name" value="conserved hypothetical phage tail region protein"/>
    <property type="match status" value="1"/>
</dbReference>
<proteinExistence type="predicted"/>
<organism evidence="1 2">
    <name type="scientific">Algoriphagus halophilus</name>
    <dbReference type="NCBI Taxonomy" id="226505"/>
    <lineage>
        <taxon>Bacteria</taxon>
        <taxon>Pseudomonadati</taxon>
        <taxon>Bacteroidota</taxon>
        <taxon>Cytophagia</taxon>
        <taxon>Cytophagales</taxon>
        <taxon>Cyclobacteriaceae</taxon>
        <taxon>Algoriphagus</taxon>
    </lineage>
</organism>
<dbReference type="Pfam" id="PF06841">
    <property type="entry name" value="Phage_T4_gp19"/>
    <property type="match status" value="1"/>
</dbReference>
<dbReference type="AlphaFoldDB" id="A0A1N6EB06"/>
<gene>
    <name evidence="1" type="ORF">SAMN05444394_1920</name>
</gene>
<dbReference type="PANTHER" id="PTHR38009:SF1">
    <property type="entry name" value="CONSERVED HYPOTHETICAL PHAGE TAIL PROTEIN"/>
    <property type="match status" value="1"/>
</dbReference>
<dbReference type="Proteomes" id="UP000185221">
    <property type="component" value="Unassembled WGS sequence"/>
</dbReference>
<reference evidence="2" key="1">
    <citation type="submission" date="2016-11" db="EMBL/GenBank/DDBJ databases">
        <authorList>
            <person name="Varghese N."/>
            <person name="Submissions S."/>
        </authorList>
    </citation>
    <scope>NUCLEOTIDE SEQUENCE [LARGE SCALE GENOMIC DNA]</scope>
    <source>
        <strain evidence="2">DSM 15292</strain>
    </source>
</reference>
<evidence type="ECO:0000313" key="1">
    <source>
        <dbReference type="EMBL" id="SIN80204.1"/>
    </source>
</evidence>
<dbReference type="InterPro" id="IPR011747">
    <property type="entry name" value="CHP02241"/>
</dbReference>
<accession>A0A1N6EB06</accession>
<dbReference type="RefSeq" id="WP_074224596.1">
    <property type="nucleotide sequence ID" value="NZ_FSRC01000001.1"/>
</dbReference>
<evidence type="ECO:0000313" key="2">
    <source>
        <dbReference type="Proteomes" id="UP000185221"/>
    </source>
</evidence>
<dbReference type="GO" id="GO:0005198">
    <property type="term" value="F:structural molecule activity"/>
    <property type="evidence" value="ECO:0007669"/>
    <property type="project" value="InterPro"/>
</dbReference>
<dbReference type="InterPro" id="IPR010667">
    <property type="entry name" value="Phage_T4_Gp19"/>
</dbReference>
<dbReference type="OrthoDB" id="73314at2"/>
<dbReference type="EMBL" id="FSRC01000001">
    <property type="protein sequence ID" value="SIN80204.1"/>
    <property type="molecule type" value="Genomic_DNA"/>
</dbReference>
<sequence length="151" mass="17190">MAGEKQDNVWPLPKFYFTVDWGSSNTNMSFQEVSGLEIETQPIEYRHGNSPIFSTINMPGIVKNNKVTMKKGVFVKDNNFWDWYNQIKMNTIERQTVVIKLLDESGNPTMVWTLNNAWPTKISSTDMKSDGNEVAIETIEISHEGLVIANS</sequence>
<name>A0A1N6EB06_9BACT</name>